<dbReference type="InterPro" id="IPR001279">
    <property type="entry name" value="Metallo-B-lactamas"/>
</dbReference>
<dbReference type="RefSeq" id="WP_307903543.1">
    <property type="nucleotide sequence ID" value="NZ_AP027059.1"/>
</dbReference>
<dbReference type="PANTHER" id="PTHR46018">
    <property type="entry name" value="ZINC PHOSPHODIESTERASE ELAC PROTEIN 1"/>
    <property type="match status" value="1"/>
</dbReference>
<dbReference type="GO" id="GO:0042781">
    <property type="term" value="F:3'-tRNA processing endoribonuclease activity"/>
    <property type="evidence" value="ECO:0007669"/>
    <property type="project" value="TreeGrafter"/>
</dbReference>
<organism evidence="2 3">
    <name type="scientific">Haliovirga abyssi</name>
    <dbReference type="NCBI Taxonomy" id="2996794"/>
    <lineage>
        <taxon>Bacteria</taxon>
        <taxon>Fusobacteriati</taxon>
        <taxon>Fusobacteriota</taxon>
        <taxon>Fusobacteriia</taxon>
        <taxon>Fusobacteriales</taxon>
        <taxon>Haliovirgaceae</taxon>
        <taxon>Haliovirga</taxon>
    </lineage>
</organism>
<dbReference type="SUPFAM" id="SSF56281">
    <property type="entry name" value="Metallo-hydrolase/oxidoreductase"/>
    <property type="match status" value="1"/>
</dbReference>
<dbReference type="EMBL" id="AP027059">
    <property type="protein sequence ID" value="BDU50681.1"/>
    <property type="molecule type" value="Genomic_DNA"/>
</dbReference>
<dbReference type="AlphaFoldDB" id="A0AAU9D3X8"/>
<accession>A0AAU9D3X8</accession>
<dbReference type="PANTHER" id="PTHR46018:SF2">
    <property type="entry name" value="ZINC PHOSPHODIESTERASE ELAC PROTEIN 1"/>
    <property type="match status" value="1"/>
</dbReference>
<dbReference type="Proteomes" id="UP001321582">
    <property type="component" value="Chromosome"/>
</dbReference>
<proteinExistence type="predicted"/>
<dbReference type="CDD" id="cd07715">
    <property type="entry name" value="TaR3-like_MBL-fold"/>
    <property type="match status" value="1"/>
</dbReference>
<name>A0AAU9D3X8_9FUSO</name>
<evidence type="ECO:0000313" key="3">
    <source>
        <dbReference type="Proteomes" id="UP001321582"/>
    </source>
</evidence>
<dbReference type="Gene3D" id="3.60.15.10">
    <property type="entry name" value="Ribonuclease Z/Hydroxyacylglutathione hydrolase-like"/>
    <property type="match status" value="1"/>
</dbReference>
<evidence type="ECO:0000313" key="2">
    <source>
        <dbReference type="EMBL" id="BDU50681.1"/>
    </source>
</evidence>
<dbReference type="Pfam" id="PF12706">
    <property type="entry name" value="Lactamase_B_2"/>
    <property type="match status" value="1"/>
</dbReference>
<reference evidence="2 3" key="1">
    <citation type="submission" date="2022-11" db="EMBL/GenBank/DDBJ databases">
        <title>Haliovirga abyssi gen. nov., sp. nov., a mesophilic fermentative bacterium isolated from the Iheya North hydrothermal field and the proposal of Haliovirgaceae fam. nov.</title>
        <authorList>
            <person name="Miyazaki U."/>
            <person name="Tame A."/>
            <person name="Miyazaki J."/>
            <person name="Takai K."/>
            <person name="Sawayama S."/>
            <person name="Kitajima M."/>
            <person name="Okamoto A."/>
            <person name="Nakagawa S."/>
        </authorList>
    </citation>
    <scope>NUCLEOTIDE SEQUENCE [LARGE SCALE GENOMIC DNA]</scope>
    <source>
        <strain evidence="2 3">IC12</strain>
    </source>
</reference>
<evidence type="ECO:0000259" key="1">
    <source>
        <dbReference type="Pfam" id="PF12706"/>
    </source>
</evidence>
<dbReference type="InterPro" id="IPR036866">
    <property type="entry name" value="RibonucZ/Hydroxyglut_hydro"/>
</dbReference>
<feature type="domain" description="Metallo-beta-lactamase" evidence="1">
    <location>
        <begin position="41"/>
        <end position="261"/>
    </location>
</feature>
<gene>
    <name evidence="2" type="ORF">HLVA_12500</name>
</gene>
<dbReference type="KEGG" id="haby:HLVA_12500"/>
<protein>
    <submittedName>
        <fullName evidence="2">MBL fold metallo-hydrolase</fullName>
    </submittedName>
</protein>
<sequence>MAVFNIKFWGVRGSYVLSGNKGVKYGGNTTCIEVETDFGIIILDAGTGIIGLGKKIAAEKKHSDINILFTHTHKDHTEGFPSFLPAYFGNYKINLYGPKVLKDGIEEVISSSMAYSYFPVSYDEMGSLKNCTDINHTDVLILKKDSQKLKVYNKYHADFVSSENDVVVKILKGYNHPKNGVYIYRIEYLGKSFVFATDVESYIGGDAKLIQFAKDADVLVHDAAYDYKTYLKKQGWGHSTPEMAAENAKKAGVKKLFLTHHDPEDSEEDIEKKLEVAKNSFENSDLAIEGLEIDMLKNI</sequence>
<keyword evidence="3" id="KW-1185">Reference proteome</keyword>